<comment type="subcellular location">
    <subcellularLocation>
        <location evidence="1 12">Secreted</location>
    </subcellularLocation>
</comment>
<dbReference type="GO" id="GO:0005615">
    <property type="term" value="C:extracellular space"/>
    <property type="evidence" value="ECO:0007669"/>
    <property type="project" value="UniProtKB-KW"/>
</dbReference>
<dbReference type="PANTHER" id="PTHR11419">
    <property type="entry name" value="INTERFERON GAMMA"/>
    <property type="match status" value="1"/>
</dbReference>
<feature type="transmembrane region" description="Helical" evidence="13">
    <location>
        <begin position="6"/>
        <end position="28"/>
    </location>
</feature>
<evidence type="ECO:0000256" key="10">
    <source>
        <dbReference type="ARBA" id="ARBA00023180"/>
    </source>
</evidence>
<dbReference type="GO" id="GO:0005125">
    <property type="term" value="F:cytokine activity"/>
    <property type="evidence" value="ECO:0007669"/>
    <property type="project" value="UniProtKB-KW"/>
</dbReference>
<dbReference type="InterPro" id="IPR002069">
    <property type="entry name" value="Interferon_gamma"/>
</dbReference>
<keyword evidence="13" id="KW-1133">Transmembrane helix</keyword>
<reference evidence="14" key="1">
    <citation type="submission" date="2009-06" db="EMBL/GenBank/DDBJ databases">
        <title>Characterization of the gamma interferon of Psittaciformes.</title>
        <authorList>
            <person name="de Kloet S.R."/>
        </authorList>
    </citation>
    <scope>NUCLEOTIDE SEQUENCE</scope>
</reference>
<dbReference type="EMBL" id="GQ268330">
    <property type="protein sequence ID" value="ADG60261.1"/>
    <property type="molecule type" value="Genomic_DNA"/>
</dbReference>
<evidence type="ECO:0000256" key="6">
    <source>
        <dbReference type="ARBA" id="ARBA00022525"/>
    </source>
</evidence>
<comment type="function">
    <text evidence="11 12">Produced by lymphocytes activated by specific antigens or mitogens. IFN-gamma, in addition to having antiviral activity, has important immunoregulatory functions. It is a potent activator of macrophages, it has antiproliferative effects on transformed cells and it can potentiate the antiviral and antitumor effects of the type I interferons.</text>
</comment>
<dbReference type="AlphaFoldDB" id="H8PHG0"/>
<keyword evidence="9 12" id="KW-0051">Antiviral defense</keyword>
<evidence type="ECO:0000256" key="7">
    <source>
        <dbReference type="ARBA" id="ARBA00022604"/>
    </source>
</evidence>
<dbReference type="InterPro" id="IPR009079">
    <property type="entry name" value="4_helix_cytokine-like_core"/>
</dbReference>
<evidence type="ECO:0000313" key="14">
    <source>
        <dbReference type="EMBL" id="ADG60261.1"/>
    </source>
</evidence>
<evidence type="ECO:0000256" key="5">
    <source>
        <dbReference type="ARBA" id="ARBA00022514"/>
    </source>
</evidence>
<evidence type="ECO:0000256" key="8">
    <source>
        <dbReference type="ARBA" id="ARBA00022729"/>
    </source>
</evidence>
<comment type="similarity">
    <text evidence="2 12">Belongs to the type II (or gamma) interferon family.</text>
</comment>
<evidence type="ECO:0000256" key="4">
    <source>
        <dbReference type="ARBA" id="ARBA00016945"/>
    </source>
</evidence>
<dbReference type="SUPFAM" id="SSF47266">
    <property type="entry name" value="4-helical cytokines"/>
    <property type="match status" value="1"/>
</dbReference>
<evidence type="ECO:0000256" key="11">
    <source>
        <dbReference type="ARBA" id="ARBA00024758"/>
    </source>
</evidence>
<name>H8PHG0_AGARS</name>
<keyword evidence="13" id="KW-0472">Membrane</keyword>
<dbReference type="FunFam" id="1.20.1250.10:FF:000007">
    <property type="entry name" value="Interferon gamma"/>
    <property type="match status" value="1"/>
</dbReference>
<dbReference type="GO" id="GO:0005133">
    <property type="term" value="F:type II interferon receptor binding"/>
    <property type="evidence" value="ECO:0007669"/>
    <property type="project" value="InterPro"/>
</dbReference>
<accession>H8PHG0</accession>
<organism evidence="14">
    <name type="scientific">Agapornis roseicollis</name>
    <name type="common">Rosy-faced lovebird</name>
    <dbReference type="NCBI Taxonomy" id="60468"/>
    <lineage>
        <taxon>Eukaryota</taxon>
        <taxon>Metazoa</taxon>
        <taxon>Chordata</taxon>
        <taxon>Craniata</taxon>
        <taxon>Vertebrata</taxon>
        <taxon>Euteleostomi</taxon>
        <taxon>Archelosauria</taxon>
        <taxon>Archosauria</taxon>
        <taxon>Dinosauria</taxon>
        <taxon>Saurischia</taxon>
        <taxon>Theropoda</taxon>
        <taxon>Coelurosauria</taxon>
        <taxon>Aves</taxon>
        <taxon>Neognathae</taxon>
        <taxon>Neoaves</taxon>
        <taxon>Telluraves</taxon>
        <taxon>Australaves</taxon>
        <taxon>Psittaciformes</taxon>
        <taxon>Psittacidae</taxon>
        <taxon>Agapornis</taxon>
    </lineage>
</organism>
<comment type="subunit">
    <text evidence="3 12">Homodimer.</text>
</comment>
<dbReference type="Gene3D" id="1.20.1250.10">
    <property type="match status" value="1"/>
</dbReference>
<keyword evidence="6 12" id="KW-0964">Secreted</keyword>
<proteinExistence type="inferred from homology"/>
<dbReference type="GO" id="GO:0051607">
    <property type="term" value="P:defense response to virus"/>
    <property type="evidence" value="ECO:0007669"/>
    <property type="project" value="UniProtKB-KW"/>
</dbReference>
<evidence type="ECO:0000256" key="12">
    <source>
        <dbReference type="PIRNR" id="PIRNR001936"/>
    </source>
</evidence>
<evidence type="ECO:0000256" key="2">
    <source>
        <dbReference type="ARBA" id="ARBA00007566"/>
    </source>
</evidence>
<evidence type="ECO:0000256" key="13">
    <source>
        <dbReference type="SAM" id="Phobius"/>
    </source>
</evidence>
<evidence type="ECO:0000256" key="9">
    <source>
        <dbReference type="ARBA" id="ARBA00023118"/>
    </source>
</evidence>
<protein>
    <recommendedName>
        <fullName evidence="4 12">Interferon gamma</fullName>
        <shortName evidence="12">IFN-gamma</shortName>
    </recommendedName>
</protein>
<keyword evidence="7 12" id="KW-0341">Growth regulation</keyword>
<sequence>MTRQTYGLFALSVIMIYFGRFGNGSILAHLQNDIDQLKADFNSSHSDVADGGPIFTEKLLNWTERNEKRIILSQIVSMYLEMLTSLKVTHQSKAHIKHISEELYTLKNSLPDGLKKLKDLKDLEKLQMSDLKIQRKAVHELFSVLQKLVETPTSLKRKRSQSQRRCKC</sequence>
<dbReference type="GO" id="GO:0002250">
    <property type="term" value="P:adaptive immune response"/>
    <property type="evidence" value="ECO:0007669"/>
    <property type="project" value="TreeGrafter"/>
</dbReference>
<keyword evidence="5 12" id="KW-0202">Cytokine</keyword>
<keyword evidence="10" id="KW-0325">Glycoprotein</keyword>
<dbReference type="PANTHER" id="PTHR11419:SF0">
    <property type="entry name" value="INTERFERON GAMMA"/>
    <property type="match status" value="1"/>
</dbReference>
<evidence type="ECO:0000256" key="1">
    <source>
        <dbReference type="ARBA" id="ARBA00004613"/>
    </source>
</evidence>
<keyword evidence="8" id="KW-0732">Signal</keyword>
<evidence type="ECO:0000256" key="3">
    <source>
        <dbReference type="ARBA" id="ARBA00011738"/>
    </source>
</evidence>
<dbReference type="PIRSF" id="PIRSF001936">
    <property type="entry name" value="IFN-gamma"/>
    <property type="match status" value="1"/>
</dbReference>
<keyword evidence="13" id="KW-0812">Transmembrane</keyword>
<dbReference type="Pfam" id="PF00714">
    <property type="entry name" value="IFN-gamma"/>
    <property type="match status" value="1"/>
</dbReference>
<dbReference type="GO" id="GO:0042116">
    <property type="term" value="P:macrophage activation"/>
    <property type="evidence" value="ECO:0007669"/>
    <property type="project" value="UniProtKB-ARBA"/>
</dbReference>
<dbReference type="GO" id="GO:0006959">
    <property type="term" value="P:humoral immune response"/>
    <property type="evidence" value="ECO:0007669"/>
    <property type="project" value="TreeGrafter"/>
</dbReference>